<protein>
    <recommendedName>
        <fullName evidence="5">CHY-type domain-containing protein</fullName>
    </recommendedName>
</protein>
<dbReference type="PANTHER" id="PTHR28082">
    <property type="entry name" value="ZINC FINGER PROTEIN"/>
    <property type="match status" value="1"/>
</dbReference>
<dbReference type="KEGG" id="ctp:CTRG_05079"/>
<feature type="domain" description="CHY-type" evidence="5">
    <location>
        <begin position="28"/>
        <end position="108"/>
    </location>
</feature>
<evidence type="ECO:0000256" key="2">
    <source>
        <dbReference type="ARBA" id="ARBA00022771"/>
    </source>
</evidence>
<keyword evidence="7" id="KW-1185">Reference proteome</keyword>
<dbReference type="PROSITE" id="PS51266">
    <property type="entry name" value="ZF_CHY"/>
    <property type="match status" value="1"/>
</dbReference>
<dbReference type="InterPro" id="IPR037274">
    <property type="entry name" value="Znf_CHY_sf"/>
</dbReference>
<dbReference type="eggNOG" id="KOG1940">
    <property type="taxonomic scope" value="Eukaryota"/>
</dbReference>
<keyword evidence="3" id="KW-0862">Zinc</keyword>
<dbReference type="VEuPathDB" id="FungiDB:CTRG_05079"/>
<dbReference type="InterPro" id="IPR016694">
    <property type="entry name" value="UCP017292"/>
</dbReference>
<dbReference type="InterPro" id="IPR008913">
    <property type="entry name" value="Znf_CHY"/>
</dbReference>
<evidence type="ECO:0000313" key="6">
    <source>
        <dbReference type="EMBL" id="EER31349.1"/>
    </source>
</evidence>
<name>C5MG86_CANTT</name>
<dbReference type="AlphaFoldDB" id="C5MG86"/>
<sequence>MTSSTEYMTPQPTTVQDVSSVIKIKGQLVDTHTRCSHYHTDVDVIAIKFLCCPTYYYYPCFKCHQESNNHEAKRYPISTTNEKAVLCGNCYHEMTIQEYLDCNYSCPACEHPFNPGCRNHYQLYFQ</sequence>
<dbReference type="GeneID" id="8299235"/>
<dbReference type="HOGENOM" id="CLU_143932_0_0_1"/>
<keyword evidence="1" id="KW-0479">Metal-binding</keyword>
<proteinExistence type="predicted"/>
<dbReference type="OrthoDB" id="411372at2759"/>
<dbReference type="RefSeq" id="XP_002550781.1">
    <property type="nucleotide sequence ID" value="XM_002550735.1"/>
</dbReference>
<dbReference type="GO" id="GO:0005758">
    <property type="term" value="C:mitochondrial intermembrane space"/>
    <property type="evidence" value="ECO:0007669"/>
    <property type="project" value="EnsemblFungi"/>
</dbReference>
<dbReference type="EMBL" id="GG692401">
    <property type="protein sequence ID" value="EER31349.1"/>
    <property type="molecule type" value="Genomic_DNA"/>
</dbReference>
<evidence type="ECO:0000256" key="1">
    <source>
        <dbReference type="ARBA" id="ARBA00022723"/>
    </source>
</evidence>
<reference evidence="6 7" key="1">
    <citation type="journal article" date="2009" name="Nature">
        <title>Evolution of pathogenicity and sexual reproduction in eight Candida genomes.</title>
        <authorList>
            <person name="Butler G."/>
            <person name="Rasmussen M.D."/>
            <person name="Lin M.F."/>
            <person name="Santos M.A."/>
            <person name="Sakthikumar S."/>
            <person name="Munro C.A."/>
            <person name="Rheinbay E."/>
            <person name="Grabherr M."/>
            <person name="Forche A."/>
            <person name="Reedy J.L."/>
            <person name="Agrafioti I."/>
            <person name="Arnaud M.B."/>
            <person name="Bates S."/>
            <person name="Brown A.J."/>
            <person name="Brunke S."/>
            <person name="Costanzo M.C."/>
            <person name="Fitzpatrick D.A."/>
            <person name="de Groot P.W."/>
            <person name="Harris D."/>
            <person name="Hoyer L.L."/>
            <person name="Hube B."/>
            <person name="Klis F.M."/>
            <person name="Kodira C."/>
            <person name="Lennard N."/>
            <person name="Logue M.E."/>
            <person name="Martin R."/>
            <person name="Neiman A.M."/>
            <person name="Nikolaou E."/>
            <person name="Quail M.A."/>
            <person name="Quinn J."/>
            <person name="Santos M.C."/>
            <person name="Schmitzberger F.F."/>
            <person name="Sherlock G."/>
            <person name="Shah P."/>
            <person name="Silverstein K.A."/>
            <person name="Skrzypek M.S."/>
            <person name="Soll D."/>
            <person name="Staggs R."/>
            <person name="Stansfield I."/>
            <person name="Stumpf M.P."/>
            <person name="Sudbery P.E."/>
            <person name="Srikantha T."/>
            <person name="Zeng Q."/>
            <person name="Berman J."/>
            <person name="Berriman M."/>
            <person name="Heitman J."/>
            <person name="Gow N.A."/>
            <person name="Lorenz M.C."/>
            <person name="Birren B.W."/>
            <person name="Kellis M."/>
            <person name="Cuomo C.A."/>
        </authorList>
    </citation>
    <scope>NUCLEOTIDE SEQUENCE [LARGE SCALE GENOMIC DNA]</scope>
    <source>
        <strain evidence="7">ATCC MYA-3404 / T1</strain>
    </source>
</reference>
<keyword evidence="2 4" id="KW-0863">Zinc-finger</keyword>
<dbReference type="PANTHER" id="PTHR28082:SF1">
    <property type="entry name" value="HELPER OF TIM PROTEIN 13"/>
    <property type="match status" value="1"/>
</dbReference>
<dbReference type="InterPro" id="IPR052604">
    <property type="entry name" value="Mito_Tim_assembly_helper"/>
</dbReference>
<dbReference type="Proteomes" id="UP000002037">
    <property type="component" value="Unassembled WGS sequence"/>
</dbReference>
<gene>
    <name evidence="6" type="ORF">CTRG_05079</name>
</gene>
<dbReference type="STRING" id="294747.C5MG86"/>
<dbReference type="GO" id="GO:0008270">
    <property type="term" value="F:zinc ion binding"/>
    <property type="evidence" value="ECO:0007669"/>
    <property type="project" value="UniProtKB-KW"/>
</dbReference>
<accession>C5MG86</accession>
<evidence type="ECO:0000313" key="7">
    <source>
        <dbReference type="Proteomes" id="UP000002037"/>
    </source>
</evidence>
<dbReference type="Pfam" id="PF05495">
    <property type="entry name" value="zf-CHY"/>
    <property type="match status" value="1"/>
</dbReference>
<dbReference type="GO" id="GO:0045041">
    <property type="term" value="P:protein import into mitochondrial intermembrane space"/>
    <property type="evidence" value="ECO:0007669"/>
    <property type="project" value="EnsemblFungi"/>
</dbReference>
<dbReference type="SUPFAM" id="SSF161219">
    <property type="entry name" value="CHY zinc finger-like"/>
    <property type="match status" value="1"/>
</dbReference>
<evidence type="ECO:0000256" key="3">
    <source>
        <dbReference type="ARBA" id="ARBA00022833"/>
    </source>
</evidence>
<dbReference type="PIRSF" id="PIRSF017292">
    <property type="entry name" value="UCP017292_Znf_CHY"/>
    <property type="match status" value="1"/>
</dbReference>
<evidence type="ECO:0000256" key="4">
    <source>
        <dbReference type="PROSITE-ProRule" id="PRU00601"/>
    </source>
</evidence>
<organism evidence="6 7">
    <name type="scientific">Candida tropicalis (strain ATCC MYA-3404 / T1)</name>
    <name type="common">Yeast</name>
    <dbReference type="NCBI Taxonomy" id="294747"/>
    <lineage>
        <taxon>Eukaryota</taxon>
        <taxon>Fungi</taxon>
        <taxon>Dikarya</taxon>
        <taxon>Ascomycota</taxon>
        <taxon>Saccharomycotina</taxon>
        <taxon>Pichiomycetes</taxon>
        <taxon>Debaryomycetaceae</taxon>
        <taxon>Candida/Lodderomyces clade</taxon>
        <taxon>Candida</taxon>
    </lineage>
</organism>
<evidence type="ECO:0000259" key="5">
    <source>
        <dbReference type="PROSITE" id="PS51266"/>
    </source>
</evidence>